<evidence type="ECO:0000313" key="2">
    <source>
        <dbReference type="EMBL" id="ADK83897.1"/>
    </source>
</evidence>
<sequence>MKKYLGLALMIGLFVLAGAAQAEDDIPNLVGVWQAQMDVTQIHSARGNFVKRLEKVEVFIDSQQGRAFSGRKLHHAGGKIVSENISGVIDWDDKTIYVVDHDKGLTRAAIESPTDIRGVYLEDGPEAKVVLITWKKMK</sequence>
<evidence type="ECO:0000256" key="1">
    <source>
        <dbReference type="SAM" id="SignalP"/>
    </source>
</evidence>
<proteinExistence type="predicted"/>
<accession>E1QEB1</accession>
<gene>
    <name evidence="2" type="ordered locus">Deba_0525</name>
</gene>
<name>E1QEB1_DESB2</name>
<protein>
    <recommendedName>
        <fullName evidence="4">Lipocalin-like domain-containing protein</fullName>
    </recommendedName>
</protein>
<keyword evidence="3" id="KW-1185">Reference proteome</keyword>
<dbReference type="OrthoDB" id="5573953at2"/>
<feature type="signal peptide" evidence="1">
    <location>
        <begin position="1"/>
        <end position="22"/>
    </location>
</feature>
<dbReference type="Proteomes" id="UP000009047">
    <property type="component" value="Chromosome"/>
</dbReference>
<evidence type="ECO:0008006" key="4">
    <source>
        <dbReference type="Google" id="ProtNLM"/>
    </source>
</evidence>
<dbReference type="HOGENOM" id="CLU_1851912_0_0_7"/>
<dbReference type="EMBL" id="CP002085">
    <property type="protein sequence ID" value="ADK83897.1"/>
    <property type="molecule type" value="Genomic_DNA"/>
</dbReference>
<reference evidence="2 3" key="1">
    <citation type="journal article" date="2010" name="Stand. Genomic Sci.">
        <title>Complete genome sequence of Desulfarculus baarsii type strain (2st14).</title>
        <authorList>
            <person name="Sun H."/>
            <person name="Spring S."/>
            <person name="Lapidus A."/>
            <person name="Davenport K."/>
            <person name="Del Rio T.G."/>
            <person name="Tice H."/>
            <person name="Nolan M."/>
            <person name="Copeland A."/>
            <person name="Cheng J.F."/>
            <person name="Lucas S."/>
            <person name="Tapia R."/>
            <person name="Goodwin L."/>
            <person name="Pitluck S."/>
            <person name="Ivanova N."/>
            <person name="Pagani I."/>
            <person name="Mavromatis K."/>
            <person name="Ovchinnikova G."/>
            <person name="Pati A."/>
            <person name="Chen A."/>
            <person name="Palaniappan K."/>
            <person name="Hauser L."/>
            <person name="Chang Y.J."/>
            <person name="Jeffries C.D."/>
            <person name="Detter J.C."/>
            <person name="Han C."/>
            <person name="Rohde M."/>
            <person name="Brambilla E."/>
            <person name="Goker M."/>
            <person name="Woyke T."/>
            <person name="Bristow J."/>
            <person name="Eisen J.A."/>
            <person name="Markowitz V."/>
            <person name="Hugenholtz P."/>
            <person name="Kyrpides N.C."/>
            <person name="Klenk H.P."/>
            <person name="Land M."/>
        </authorList>
    </citation>
    <scope>NUCLEOTIDE SEQUENCE [LARGE SCALE GENOMIC DNA]</scope>
    <source>
        <strain evidence="3">ATCC 33931 / DSM 2075 / LMG 7858 / VKM B-1802 / 2st14</strain>
    </source>
</reference>
<dbReference type="AlphaFoldDB" id="E1QEB1"/>
<organism evidence="2 3">
    <name type="scientific">Desulfarculus baarsii (strain ATCC 33931 / DSM 2075 / LMG 7858 / VKM B-1802 / 2st14)</name>
    <dbReference type="NCBI Taxonomy" id="644282"/>
    <lineage>
        <taxon>Bacteria</taxon>
        <taxon>Pseudomonadati</taxon>
        <taxon>Thermodesulfobacteriota</taxon>
        <taxon>Desulfarculia</taxon>
        <taxon>Desulfarculales</taxon>
        <taxon>Desulfarculaceae</taxon>
        <taxon>Desulfarculus</taxon>
    </lineage>
</organism>
<dbReference type="KEGG" id="dbr:Deba_0525"/>
<dbReference type="RefSeq" id="WP_013257352.1">
    <property type="nucleotide sequence ID" value="NC_014365.1"/>
</dbReference>
<feature type="chain" id="PRO_5003150205" description="Lipocalin-like domain-containing protein" evidence="1">
    <location>
        <begin position="23"/>
        <end position="138"/>
    </location>
</feature>
<evidence type="ECO:0000313" key="3">
    <source>
        <dbReference type="Proteomes" id="UP000009047"/>
    </source>
</evidence>
<keyword evidence="1" id="KW-0732">Signal</keyword>